<dbReference type="Proteomes" id="UP000887540">
    <property type="component" value="Unplaced"/>
</dbReference>
<name>A0A914E7H6_9BILA</name>
<dbReference type="WBParaSite" id="ACRNAN_scaffold5865.g30613.t1">
    <property type="protein sequence ID" value="ACRNAN_scaffold5865.g30613.t1"/>
    <property type="gene ID" value="ACRNAN_scaffold5865.g30613"/>
</dbReference>
<protein>
    <submittedName>
        <fullName evidence="2">Uncharacterized protein</fullName>
    </submittedName>
</protein>
<evidence type="ECO:0000313" key="2">
    <source>
        <dbReference type="WBParaSite" id="ACRNAN_scaffold5865.g30613.t1"/>
    </source>
</evidence>
<accession>A0A914E7H6</accession>
<dbReference type="AlphaFoldDB" id="A0A914E7H6"/>
<sequence length="349" mass="37147">MNGGQNGQIGPNEYSSTPRFVLTVSPPLSWTTPANNDPAFNGINAGVTIVSLITQGTALSIEQADQNAQEDIQDAIEKALRTIAPNSMYNNLNIDLTDVVGFKINAFNSPYAVTTIDTVSGTPSGTVELGAVTKQCVRTCAGGGVSTTAPTTTAAPVCGGGHPVRCDLCADMATCVAITGCLFDGTKCNPVCTTADCNVCTSETECTNDGCVWNPAGNGGAGDCQLAFRRRLRQHRQTSHYLSKFYIVDSETDANMTSYNIDTSSLQSQRRAKRQSSTSTICNTPFPSGVLACEDVGQYDPYTQVITVKLSSAPLLPGLQWREVADSIFKTLNSRRNVIFTTDIEVYSS</sequence>
<evidence type="ECO:0000313" key="1">
    <source>
        <dbReference type="Proteomes" id="UP000887540"/>
    </source>
</evidence>
<organism evidence="1 2">
    <name type="scientific">Acrobeloides nanus</name>
    <dbReference type="NCBI Taxonomy" id="290746"/>
    <lineage>
        <taxon>Eukaryota</taxon>
        <taxon>Metazoa</taxon>
        <taxon>Ecdysozoa</taxon>
        <taxon>Nematoda</taxon>
        <taxon>Chromadorea</taxon>
        <taxon>Rhabditida</taxon>
        <taxon>Tylenchina</taxon>
        <taxon>Cephalobomorpha</taxon>
        <taxon>Cephaloboidea</taxon>
        <taxon>Cephalobidae</taxon>
        <taxon>Acrobeloides</taxon>
    </lineage>
</organism>
<reference evidence="2" key="1">
    <citation type="submission" date="2022-11" db="UniProtKB">
        <authorList>
            <consortium name="WormBaseParasite"/>
        </authorList>
    </citation>
    <scope>IDENTIFICATION</scope>
</reference>
<proteinExistence type="predicted"/>
<keyword evidence="1" id="KW-1185">Reference proteome</keyword>